<comment type="caution">
    <text evidence="2">The sequence shown here is derived from an EMBL/GenBank/DDBJ whole genome shotgun (WGS) entry which is preliminary data.</text>
</comment>
<dbReference type="Proteomes" id="UP000813461">
    <property type="component" value="Unassembled WGS sequence"/>
</dbReference>
<feature type="region of interest" description="Disordered" evidence="1">
    <location>
        <begin position="36"/>
        <end position="84"/>
    </location>
</feature>
<dbReference type="CDD" id="cd10170">
    <property type="entry name" value="ASKHA_NBD_HSP70"/>
    <property type="match status" value="1"/>
</dbReference>
<feature type="compositionally biased region" description="Polar residues" evidence="1">
    <location>
        <begin position="40"/>
        <end position="74"/>
    </location>
</feature>
<dbReference type="OrthoDB" id="2963168at2759"/>
<evidence type="ECO:0000313" key="3">
    <source>
        <dbReference type="Proteomes" id="UP000813461"/>
    </source>
</evidence>
<proteinExistence type="predicted"/>
<reference evidence="2" key="1">
    <citation type="journal article" date="2021" name="Nat. Commun.">
        <title>Genetic determinants of endophytism in the Arabidopsis root mycobiome.</title>
        <authorList>
            <person name="Mesny F."/>
            <person name="Miyauchi S."/>
            <person name="Thiergart T."/>
            <person name="Pickel B."/>
            <person name="Atanasova L."/>
            <person name="Karlsson M."/>
            <person name="Huettel B."/>
            <person name="Barry K.W."/>
            <person name="Haridas S."/>
            <person name="Chen C."/>
            <person name="Bauer D."/>
            <person name="Andreopoulos W."/>
            <person name="Pangilinan J."/>
            <person name="LaButti K."/>
            <person name="Riley R."/>
            <person name="Lipzen A."/>
            <person name="Clum A."/>
            <person name="Drula E."/>
            <person name="Henrissat B."/>
            <person name="Kohler A."/>
            <person name="Grigoriev I.V."/>
            <person name="Martin F.M."/>
            <person name="Hacquard S."/>
        </authorList>
    </citation>
    <scope>NUCLEOTIDE SEQUENCE</scope>
    <source>
        <strain evidence="2">MPI-SDFR-AT-0120</strain>
    </source>
</reference>
<name>A0A8K0QWS2_9PLEO</name>
<keyword evidence="3" id="KW-1185">Reference proteome</keyword>
<dbReference type="SUPFAM" id="SSF53067">
    <property type="entry name" value="Actin-like ATPase domain"/>
    <property type="match status" value="2"/>
</dbReference>
<dbReference type="PANTHER" id="PTHR14187:SF82">
    <property type="entry name" value="FAMILY CHAPERONE, PUTATIVE (AFU_ORTHOLOGUE AFUA_7G08575)-RELATED"/>
    <property type="match status" value="1"/>
</dbReference>
<evidence type="ECO:0008006" key="4">
    <source>
        <dbReference type="Google" id="ProtNLM"/>
    </source>
</evidence>
<dbReference type="PANTHER" id="PTHR14187">
    <property type="entry name" value="ALPHA KINASE/ELONGATION FACTOR 2 KINASE"/>
    <property type="match status" value="1"/>
</dbReference>
<dbReference type="Gene3D" id="3.90.640.10">
    <property type="entry name" value="Actin, Chain A, domain 4"/>
    <property type="match status" value="1"/>
</dbReference>
<dbReference type="InterPro" id="IPR043129">
    <property type="entry name" value="ATPase_NBD"/>
</dbReference>
<evidence type="ECO:0000313" key="2">
    <source>
        <dbReference type="EMBL" id="KAH7073280.1"/>
    </source>
</evidence>
<dbReference type="Gene3D" id="3.30.420.40">
    <property type="match status" value="2"/>
</dbReference>
<sequence length="677" mass="76205">MHKAPGYSPVHELPTQGSTIYDSFKRYLPPGAFEEEAVSPHSTDSATPTGVPSTSATTSRTHSWVKSSVKGNTNNRKKSVGYATPQSNAKQYDLTEVRVVSNWGANMTNDVKIPSVISYSPSSEDHEQQFGASLSPKSVAMINTKLELGVQDKRLDELNLIIQALNGMKDLNFEHIRSAKGYPDYPWKKPEAIVTDYLTKAFKAFSDTTNYMTEIKRTSPVDIVITIPVGWSYRARNSTLKAIRNAGFNERNFPQLGRYIMVSEPKAAAIYTARYMQEQAATSLKKNECFILCDAGGGTVDAVGFKVKQISPSLELEQMTIPTGAKCGSGFINKDFKKWLRRILKAEYAELDPITEDDDLSAHATESGAMRELMKAFDAHKKAFHQDSTDMHIDLPRPLHKSNIPGNVEQGDLIITKKSMRSFFDPHVDEVIDLIQGQLTQFEDDRSCRVGAILLIGGFSESKYLQEELTKSMGLRDIRLHRPETSWSAVVRGAVLYGMENASRESVPEIIPCPRNYGVKTSASFSRRLHDMRDIYTDPMTNEVMVGEQLAWLIRKGDLMQVDDCRVVEQELVGSFDQEGTRSFSVPIYEYLDDDVPDRFRLAKDDVKQVAVLTGHFEGSPLERFDREVNAKGHVYYTAKFVCRLTVRGMDLLGELWWYGERLDHFKIENIHELSAI</sequence>
<protein>
    <recommendedName>
        <fullName evidence="4">Actin-like ATPase domain-containing protein</fullName>
    </recommendedName>
</protein>
<accession>A0A8K0QWS2</accession>
<gene>
    <name evidence="2" type="ORF">FB567DRAFT_611506</name>
</gene>
<evidence type="ECO:0000256" key="1">
    <source>
        <dbReference type="SAM" id="MobiDB-lite"/>
    </source>
</evidence>
<organism evidence="2 3">
    <name type="scientific">Paraphoma chrysanthemicola</name>
    <dbReference type="NCBI Taxonomy" id="798071"/>
    <lineage>
        <taxon>Eukaryota</taxon>
        <taxon>Fungi</taxon>
        <taxon>Dikarya</taxon>
        <taxon>Ascomycota</taxon>
        <taxon>Pezizomycotina</taxon>
        <taxon>Dothideomycetes</taxon>
        <taxon>Pleosporomycetidae</taxon>
        <taxon>Pleosporales</taxon>
        <taxon>Pleosporineae</taxon>
        <taxon>Phaeosphaeriaceae</taxon>
        <taxon>Paraphoma</taxon>
    </lineage>
</organism>
<dbReference type="EMBL" id="JAGMVJ010000022">
    <property type="protein sequence ID" value="KAH7073280.1"/>
    <property type="molecule type" value="Genomic_DNA"/>
</dbReference>
<dbReference type="AlphaFoldDB" id="A0A8K0QWS2"/>